<dbReference type="Gene3D" id="1.10.10.10">
    <property type="entry name" value="Winged helix-like DNA-binding domain superfamily/Winged helix DNA-binding domain"/>
    <property type="match status" value="1"/>
</dbReference>
<dbReference type="InterPro" id="IPR000847">
    <property type="entry name" value="LysR_HTH_N"/>
</dbReference>
<sequence length="314" mass="36812">MNITQMKYLVEIVQSNYNITVASQKLYVSQSAISQFVKGFEDQYEVDLFVRRKGKIVALTPSGEKIYQSALLVLDKYYNLENTLKDESSQQKGTIKIGMHPTILRLFFTKFIPRFILDNPDAYIEIVEAGTLELREMLMDQTIHAAILVEPAELQPEDFEVYQLMRTEIVAFMDPNHPLSKKRLLKWSDLNDYPFATYNEKDKVYHLVNKKLETKKAKDNLLFTSASWDYMIESVVDNRHMAILPTIYFSQFISRVEHIGVVEKRFEDPISYIPVLARPKKKVYAPVESFVFNSILENFHFDDHTLRYDFLEEF</sequence>
<dbReference type="InterPro" id="IPR050950">
    <property type="entry name" value="HTH-type_LysR_regulators"/>
</dbReference>
<dbReference type="SUPFAM" id="SSF46785">
    <property type="entry name" value="Winged helix' DNA-binding domain"/>
    <property type="match status" value="1"/>
</dbReference>
<organism evidence="6 7">
    <name type="scientific">Atopostipes suicloacalis DSM 15692</name>
    <dbReference type="NCBI Taxonomy" id="1121025"/>
    <lineage>
        <taxon>Bacteria</taxon>
        <taxon>Bacillati</taxon>
        <taxon>Bacillota</taxon>
        <taxon>Bacilli</taxon>
        <taxon>Lactobacillales</taxon>
        <taxon>Carnobacteriaceae</taxon>
        <taxon>Atopostipes</taxon>
    </lineage>
</organism>
<reference evidence="7" key="1">
    <citation type="submission" date="2016-11" db="EMBL/GenBank/DDBJ databases">
        <authorList>
            <person name="Varghese N."/>
            <person name="Submissions S."/>
        </authorList>
    </citation>
    <scope>NUCLEOTIDE SEQUENCE [LARGE SCALE GENOMIC DNA]</scope>
    <source>
        <strain evidence="7">DSM 15692</strain>
    </source>
</reference>
<evidence type="ECO:0000313" key="7">
    <source>
        <dbReference type="Proteomes" id="UP000184128"/>
    </source>
</evidence>
<dbReference type="GO" id="GO:0003677">
    <property type="term" value="F:DNA binding"/>
    <property type="evidence" value="ECO:0007669"/>
    <property type="project" value="UniProtKB-KW"/>
</dbReference>
<dbReference type="RefSeq" id="WP_073294734.1">
    <property type="nucleotide sequence ID" value="NZ_FQUF01000003.1"/>
</dbReference>
<dbReference type="AlphaFoldDB" id="A0A1M4SFR7"/>
<dbReference type="GO" id="GO:0005829">
    <property type="term" value="C:cytosol"/>
    <property type="evidence" value="ECO:0007669"/>
    <property type="project" value="TreeGrafter"/>
</dbReference>
<name>A0A1M4SFR7_9LACT</name>
<accession>A0A1M4SFR7</accession>
<evidence type="ECO:0000259" key="5">
    <source>
        <dbReference type="PROSITE" id="PS50931"/>
    </source>
</evidence>
<dbReference type="Gene3D" id="3.40.190.290">
    <property type="match status" value="1"/>
</dbReference>
<gene>
    <name evidence="6" type="ORF">SAMN02745249_00164</name>
</gene>
<keyword evidence="3 6" id="KW-0238">DNA-binding</keyword>
<dbReference type="SUPFAM" id="SSF53850">
    <property type="entry name" value="Periplasmic binding protein-like II"/>
    <property type="match status" value="1"/>
</dbReference>
<dbReference type="Pfam" id="PF03466">
    <property type="entry name" value="LysR_substrate"/>
    <property type="match status" value="1"/>
</dbReference>
<dbReference type="InterPro" id="IPR005119">
    <property type="entry name" value="LysR_subst-bd"/>
</dbReference>
<evidence type="ECO:0000256" key="2">
    <source>
        <dbReference type="ARBA" id="ARBA00023015"/>
    </source>
</evidence>
<dbReference type="CDD" id="cd05466">
    <property type="entry name" value="PBP2_LTTR_substrate"/>
    <property type="match status" value="1"/>
</dbReference>
<feature type="domain" description="HTH lysR-type" evidence="5">
    <location>
        <begin position="1"/>
        <end position="59"/>
    </location>
</feature>
<dbReference type="OrthoDB" id="9803735at2"/>
<keyword evidence="7" id="KW-1185">Reference proteome</keyword>
<dbReference type="GO" id="GO:0003700">
    <property type="term" value="F:DNA-binding transcription factor activity"/>
    <property type="evidence" value="ECO:0007669"/>
    <property type="project" value="InterPro"/>
</dbReference>
<comment type="similarity">
    <text evidence="1">Belongs to the LysR transcriptional regulatory family.</text>
</comment>
<dbReference type="PANTHER" id="PTHR30419">
    <property type="entry name" value="HTH-TYPE TRANSCRIPTIONAL REGULATOR YBHD"/>
    <property type="match status" value="1"/>
</dbReference>
<dbReference type="InterPro" id="IPR036390">
    <property type="entry name" value="WH_DNA-bd_sf"/>
</dbReference>
<dbReference type="PROSITE" id="PS50931">
    <property type="entry name" value="HTH_LYSR"/>
    <property type="match status" value="1"/>
</dbReference>
<dbReference type="Pfam" id="PF00126">
    <property type="entry name" value="HTH_1"/>
    <property type="match status" value="1"/>
</dbReference>
<keyword evidence="4" id="KW-0804">Transcription</keyword>
<dbReference type="Proteomes" id="UP000184128">
    <property type="component" value="Unassembled WGS sequence"/>
</dbReference>
<dbReference type="PANTHER" id="PTHR30419:SF8">
    <property type="entry name" value="NITROGEN ASSIMILATION TRANSCRIPTIONAL ACTIVATOR-RELATED"/>
    <property type="match status" value="1"/>
</dbReference>
<evidence type="ECO:0000256" key="3">
    <source>
        <dbReference type="ARBA" id="ARBA00023125"/>
    </source>
</evidence>
<evidence type="ECO:0000256" key="1">
    <source>
        <dbReference type="ARBA" id="ARBA00009437"/>
    </source>
</evidence>
<evidence type="ECO:0000256" key="4">
    <source>
        <dbReference type="ARBA" id="ARBA00023163"/>
    </source>
</evidence>
<dbReference type="EMBL" id="FQUF01000003">
    <property type="protein sequence ID" value="SHE31031.1"/>
    <property type="molecule type" value="Genomic_DNA"/>
</dbReference>
<protein>
    <submittedName>
        <fullName evidence="6">DNA-binding transcriptional regulator, LysR family</fullName>
    </submittedName>
</protein>
<keyword evidence="2" id="KW-0805">Transcription regulation</keyword>
<proteinExistence type="inferred from homology"/>
<dbReference type="InterPro" id="IPR036388">
    <property type="entry name" value="WH-like_DNA-bd_sf"/>
</dbReference>
<dbReference type="STRING" id="1121025.SAMN02745249_00164"/>
<evidence type="ECO:0000313" key="6">
    <source>
        <dbReference type="EMBL" id="SHE31031.1"/>
    </source>
</evidence>